<evidence type="ECO:0000256" key="1">
    <source>
        <dbReference type="SAM" id="MobiDB-lite"/>
    </source>
</evidence>
<reference evidence="2" key="1">
    <citation type="submission" date="2020-09" db="EMBL/GenBank/DDBJ databases">
        <authorList>
            <person name="Kim M.K."/>
        </authorList>
    </citation>
    <scope>NUCLEOTIDE SEQUENCE</scope>
    <source>
        <strain evidence="2">BT702</strain>
    </source>
</reference>
<name>A0A926Y201_9BACT</name>
<evidence type="ECO:0000313" key="2">
    <source>
        <dbReference type="EMBL" id="MBD2704671.1"/>
    </source>
</evidence>
<organism evidence="2 3">
    <name type="scientific">Spirosoma profusum</name>
    <dbReference type="NCBI Taxonomy" id="2771354"/>
    <lineage>
        <taxon>Bacteria</taxon>
        <taxon>Pseudomonadati</taxon>
        <taxon>Bacteroidota</taxon>
        <taxon>Cytophagia</taxon>
        <taxon>Cytophagales</taxon>
        <taxon>Cytophagaceae</taxon>
        <taxon>Spirosoma</taxon>
    </lineage>
</organism>
<protein>
    <submittedName>
        <fullName evidence="2">Uncharacterized protein</fullName>
    </submittedName>
</protein>
<feature type="compositionally biased region" description="Basic and acidic residues" evidence="1">
    <location>
        <begin position="89"/>
        <end position="104"/>
    </location>
</feature>
<keyword evidence="3" id="KW-1185">Reference proteome</keyword>
<gene>
    <name evidence="2" type="ORF">IC229_28805</name>
</gene>
<dbReference type="EMBL" id="JACWZY010000035">
    <property type="protein sequence ID" value="MBD2704671.1"/>
    <property type="molecule type" value="Genomic_DNA"/>
</dbReference>
<feature type="region of interest" description="Disordered" evidence="1">
    <location>
        <begin position="89"/>
        <end position="193"/>
    </location>
</feature>
<dbReference type="AlphaFoldDB" id="A0A926Y201"/>
<dbReference type="Proteomes" id="UP000598820">
    <property type="component" value="Unassembled WGS sequence"/>
</dbReference>
<feature type="compositionally biased region" description="Basic and acidic residues" evidence="1">
    <location>
        <begin position="113"/>
        <end position="135"/>
    </location>
</feature>
<feature type="region of interest" description="Disordered" evidence="1">
    <location>
        <begin position="37"/>
        <end position="58"/>
    </location>
</feature>
<comment type="caution">
    <text evidence="2">The sequence shown here is derived from an EMBL/GenBank/DDBJ whole genome shotgun (WGS) entry which is preliminary data.</text>
</comment>
<evidence type="ECO:0000313" key="3">
    <source>
        <dbReference type="Proteomes" id="UP000598820"/>
    </source>
</evidence>
<accession>A0A926Y201</accession>
<feature type="compositionally biased region" description="Basic and acidic residues" evidence="1">
    <location>
        <begin position="144"/>
        <end position="158"/>
    </location>
</feature>
<feature type="compositionally biased region" description="Basic and acidic residues" evidence="1">
    <location>
        <begin position="176"/>
        <end position="193"/>
    </location>
</feature>
<sequence>MEKKNGEDKNYPAEYAHLGRKVAATKERIQQLDQQIQSVPQNSKPAPRLQPPGFTQPRYFNRERTIGSIEQQKADLKADTFTQVEQEVREADAKTARQVRDVARESLYPNPFKRMDAKEKNSYHSKPKDMERSQDYMDTMFKASKTEPKKEEQTKADTKPISMSMRFSQSLSYSKVGEKTDKSPDRGKDMERD</sequence>
<proteinExistence type="predicted"/>
<dbReference type="RefSeq" id="WP_190891435.1">
    <property type="nucleotide sequence ID" value="NZ_JACWZY010000035.1"/>
</dbReference>